<organism evidence="6 7">
    <name type="scientific">Eragrostis curvula</name>
    <name type="common">weeping love grass</name>
    <dbReference type="NCBI Taxonomy" id="38414"/>
    <lineage>
        <taxon>Eukaryota</taxon>
        <taxon>Viridiplantae</taxon>
        <taxon>Streptophyta</taxon>
        <taxon>Embryophyta</taxon>
        <taxon>Tracheophyta</taxon>
        <taxon>Spermatophyta</taxon>
        <taxon>Magnoliopsida</taxon>
        <taxon>Liliopsida</taxon>
        <taxon>Poales</taxon>
        <taxon>Poaceae</taxon>
        <taxon>PACMAD clade</taxon>
        <taxon>Chloridoideae</taxon>
        <taxon>Eragrostideae</taxon>
        <taxon>Eragrostidinae</taxon>
        <taxon>Eragrostis</taxon>
    </lineage>
</organism>
<keyword evidence="2" id="KW-0805">Transcription regulation</keyword>
<evidence type="ECO:0000313" key="6">
    <source>
        <dbReference type="EMBL" id="TVU09662.1"/>
    </source>
</evidence>
<dbReference type="Gene3D" id="4.10.280.10">
    <property type="entry name" value="Helix-loop-helix DNA-binding domain"/>
    <property type="match status" value="1"/>
</dbReference>
<feature type="region of interest" description="Disordered" evidence="4">
    <location>
        <begin position="1"/>
        <end position="29"/>
    </location>
</feature>
<evidence type="ECO:0000256" key="4">
    <source>
        <dbReference type="SAM" id="MobiDB-lite"/>
    </source>
</evidence>
<keyword evidence="3" id="KW-0804">Transcription</keyword>
<dbReference type="InterPro" id="IPR036638">
    <property type="entry name" value="HLH_DNA-bd_sf"/>
</dbReference>
<protein>
    <recommendedName>
        <fullName evidence="5">BHLH domain-containing protein</fullName>
    </recommendedName>
</protein>
<reference evidence="6 7" key="1">
    <citation type="journal article" date="2019" name="Sci. Rep.">
        <title>A high-quality genome of Eragrostis curvula grass provides insights into Poaceae evolution and supports new strategies to enhance forage quality.</title>
        <authorList>
            <person name="Carballo J."/>
            <person name="Santos B.A.C.M."/>
            <person name="Zappacosta D."/>
            <person name="Garbus I."/>
            <person name="Selva J.P."/>
            <person name="Gallo C.A."/>
            <person name="Diaz A."/>
            <person name="Albertini E."/>
            <person name="Caccamo M."/>
            <person name="Echenique V."/>
        </authorList>
    </citation>
    <scope>NUCLEOTIDE SEQUENCE [LARGE SCALE GENOMIC DNA]</scope>
    <source>
        <strain evidence="7">cv. Victoria</strain>
        <tissue evidence="6">Leaf</tissue>
    </source>
</reference>
<evidence type="ECO:0000256" key="1">
    <source>
        <dbReference type="ARBA" id="ARBA00005510"/>
    </source>
</evidence>
<name>A0A5J9TEE5_9POAL</name>
<accession>A0A5J9TEE5</accession>
<feature type="domain" description="BHLH" evidence="5">
    <location>
        <begin position="149"/>
        <end position="198"/>
    </location>
</feature>
<proteinExistence type="inferred from homology"/>
<dbReference type="SMART" id="SM00353">
    <property type="entry name" value="HLH"/>
    <property type="match status" value="1"/>
</dbReference>
<feature type="non-terminal residue" evidence="6">
    <location>
        <position position="1"/>
    </location>
</feature>
<dbReference type="PANTHER" id="PTHR45959">
    <property type="entry name" value="BHLH TRANSCRIPTION FACTOR"/>
    <property type="match status" value="1"/>
</dbReference>
<dbReference type="OrthoDB" id="650644at2759"/>
<dbReference type="SUPFAM" id="SSF47459">
    <property type="entry name" value="HLH, helix-loop-helix DNA-binding domain"/>
    <property type="match status" value="1"/>
</dbReference>
<dbReference type="AlphaFoldDB" id="A0A5J9TEE5"/>
<sequence>MLHGDRPMRDPGKQLSDTAEEPKHEPADELAYVYPQEEQPRIFAHPLSELQQHQQYYTSIPPPAMAPPNPFHPSQSSSFPFFGGPAALPGPSFGRLAFKNEPGQPSSSNMLSFSGQPPRTLSFSAGDDWPNGIEAVPQQVSERRSRPHVNAQEHVIAERRRREKMQQQFFELATIVPDLTKTDKISILGSAVEYVKQLEEKVSALKEQSTTRASEPHRVSSDNDASWTNKSASSDAINGPTVEARIHGDSVLLKICCNEKKGVLVMVYSEVENQGLSIINTSVLPFPDSCLSITITTKARLLVLHSTLNALDSNYILNRTRIFDNS</sequence>
<dbReference type="EMBL" id="RWGY01000039">
    <property type="protein sequence ID" value="TVU09662.1"/>
    <property type="molecule type" value="Genomic_DNA"/>
</dbReference>
<dbReference type="PANTHER" id="PTHR45959:SF59">
    <property type="entry name" value="BHLH DOMAIN-CONTAINING PROTEIN"/>
    <property type="match status" value="1"/>
</dbReference>
<keyword evidence="7" id="KW-1185">Reference proteome</keyword>
<dbReference type="PROSITE" id="PS50888">
    <property type="entry name" value="BHLH"/>
    <property type="match status" value="1"/>
</dbReference>
<feature type="compositionally biased region" description="Polar residues" evidence="4">
    <location>
        <begin position="222"/>
        <end position="234"/>
    </location>
</feature>
<gene>
    <name evidence="6" type="ORF">EJB05_43151</name>
</gene>
<comment type="similarity">
    <text evidence="1">Belongs to the bHLH protein family.</text>
</comment>
<dbReference type="InterPro" id="IPR011598">
    <property type="entry name" value="bHLH_dom"/>
</dbReference>
<feature type="compositionally biased region" description="Basic and acidic residues" evidence="4">
    <location>
        <begin position="1"/>
        <end position="12"/>
    </location>
</feature>
<evidence type="ECO:0000259" key="5">
    <source>
        <dbReference type="PROSITE" id="PS50888"/>
    </source>
</evidence>
<dbReference type="Gramene" id="TVU09662">
    <property type="protein sequence ID" value="TVU09662"/>
    <property type="gene ID" value="EJB05_43151"/>
</dbReference>
<evidence type="ECO:0000313" key="7">
    <source>
        <dbReference type="Proteomes" id="UP000324897"/>
    </source>
</evidence>
<dbReference type="Proteomes" id="UP000324897">
    <property type="component" value="Chromosome 3"/>
</dbReference>
<dbReference type="Pfam" id="PF00010">
    <property type="entry name" value="HLH"/>
    <property type="match status" value="1"/>
</dbReference>
<dbReference type="InterPro" id="IPR052610">
    <property type="entry name" value="bHLH_transcription_regulator"/>
</dbReference>
<feature type="region of interest" description="Disordered" evidence="4">
    <location>
        <begin position="206"/>
        <end position="234"/>
    </location>
</feature>
<evidence type="ECO:0000256" key="3">
    <source>
        <dbReference type="ARBA" id="ARBA00023163"/>
    </source>
</evidence>
<evidence type="ECO:0000256" key="2">
    <source>
        <dbReference type="ARBA" id="ARBA00023015"/>
    </source>
</evidence>
<dbReference type="GO" id="GO:0046983">
    <property type="term" value="F:protein dimerization activity"/>
    <property type="evidence" value="ECO:0007669"/>
    <property type="project" value="InterPro"/>
</dbReference>
<comment type="caution">
    <text evidence="6">The sequence shown here is derived from an EMBL/GenBank/DDBJ whole genome shotgun (WGS) entry which is preliminary data.</text>
</comment>